<protein>
    <submittedName>
        <fullName evidence="6">Sigma-70 family RNA polymerase sigma factor</fullName>
    </submittedName>
</protein>
<organism evidence="6 7">
    <name type="scientific">Candidatus Acidulodesulfobacterium ferriphilum</name>
    <dbReference type="NCBI Taxonomy" id="2597223"/>
    <lineage>
        <taxon>Bacteria</taxon>
        <taxon>Deltaproteobacteria</taxon>
        <taxon>Candidatus Acidulodesulfobacterales</taxon>
        <taxon>Candidatus Acidulodesulfobacterium</taxon>
    </lineage>
</organism>
<evidence type="ECO:0000256" key="3">
    <source>
        <dbReference type="ARBA" id="ARBA00023125"/>
    </source>
</evidence>
<dbReference type="InterPro" id="IPR013325">
    <property type="entry name" value="RNA_pol_sigma_r2"/>
</dbReference>
<dbReference type="PROSITE" id="PS00716">
    <property type="entry name" value="SIGMA70_2"/>
    <property type="match status" value="1"/>
</dbReference>
<dbReference type="PRINTS" id="PR00046">
    <property type="entry name" value="SIGMA70FCT"/>
</dbReference>
<dbReference type="InterPro" id="IPR013324">
    <property type="entry name" value="RNA_pol_sigma_r3/r4-like"/>
</dbReference>
<reference evidence="6 7" key="1">
    <citation type="submission" date="2019-01" db="EMBL/GenBank/DDBJ databases">
        <title>Insights into ecological role of a new deltaproteobacterial order Candidatus Sinidesulfobacterales (Sva0485) by metagenomics and metatranscriptomics.</title>
        <authorList>
            <person name="Tan S."/>
            <person name="Liu J."/>
            <person name="Fang Y."/>
            <person name="Hedlund B.P."/>
            <person name="Lian Z.H."/>
            <person name="Huang L.Y."/>
            <person name="Li J.T."/>
            <person name="Huang L.N."/>
            <person name="Li W.J."/>
            <person name="Jiang H.C."/>
            <person name="Dong H.L."/>
            <person name="Shu W.S."/>
        </authorList>
    </citation>
    <scope>NUCLEOTIDE SEQUENCE [LARGE SCALE GENOMIC DNA]</scope>
    <source>
        <strain evidence="6">AP3</strain>
    </source>
</reference>
<gene>
    <name evidence="6" type="ORF">EVJ47_00795</name>
</gene>
<dbReference type="Gene3D" id="1.10.10.10">
    <property type="entry name" value="Winged helix-like DNA-binding domain superfamily/Winged helix DNA-binding domain"/>
    <property type="match status" value="2"/>
</dbReference>
<dbReference type="InterPro" id="IPR036388">
    <property type="entry name" value="WH-like_DNA-bd_sf"/>
</dbReference>
<dbReference type="Pfam" id="PF04539">
    <property type="entry name" value="Sigma70_r3"/>
    <property type="match status" value="1"/>
</dbReference>
<dbReference type="GO" id="GO:0006352">
    <property type="term" value="P:DNA-templated transcription initiation"/>
    <property type="evidence" value="ECO:0007669"/>
    <property type="project" value="InterPro"/>
</dbReference>
<dbReference type="AlphaFoldDB" id="A0A519BC94"/>
<proteinExistence type="predicted"/>
<evidence type="ECO:0000256" key="1">
    <source>
        <dbReference type="ARBA" id="ARBA00023015"/>
    </source>
</evidence>
<dbReference type="InterPro" id="IPR007630">
    <property type="entry name" value="RNA_pol_sigma70_r4"/>
</dbReference>
<dbReference type="PIRSF" id="PIRSF000770">
    <property type="entry name" value="RNA_pol_sigma-SigE/K"/>
    <property type="match status" value="1"/>
</dbReference>
<dbReference type="InterPro" id="IPR007624">
    <property type="entry name" value="RNA_pol_sigma70_r3"/>
</dbReference>
<dbReference type="GO" id="GO:0016987">
    <property type="term" value="F:sigma factor activity"/>
    <property type="evidence" value="ECO:0007669"/>
    <property type="project" value="UniProtKB-KW"/>
</dbReference>
<name>A0A519BC94_9DELT</name>
<feature type="domain" description="RNA polymerase sigma-70" evidence="5">
    <location>
        <begin position="269"/>
        <end position="295"/>
    </location>
</feature>
<dbReference type="InterPro" id="IPR007627">
    <property type="entry name" value="RNA_pol_sigma70_r2"/>
</dbReference>
<evidence type="ECO:0000256" key="4">
    <source>
        <dbReference type="ARBA" id="ARBA00023163"/>
    </source>
</evidence>
<dbReference type="NCBIfam" id="TIGR02937">
    <property type="entry name" value="sigma70-ECF"/>
    <property type="match status" value="1"/>
</dbReference>
<dbReference type="SUPFAM" id="SSF88946">
    <property type="entry name" value="Sigma2 domain of RNA polymerase sigma factors"/>
    <property type="match status" value="1"/>
</dbReference>
<dbReference type="Pfam" id="PF04545">
    <property type="entry name" value="Sigma70_r4"/>
    <property type="match status" value="1"/>
</dbReference>
<dbReference type="Pfam" id="PF04542">
    <property type="entry name" value="Sigma70_r2"/>
    <property type="match status" value="1"/>
</dbReference>
<dbReference type="EMBL" id="SGBD01000001">
    <property type="protein sequence ID" value="RZD14854.1"/>
    <property type="molecule type" value="Genomic_DNA"/>
</dbReference>
<dbReference type="InterPro" id="IPR050239">
    <property type="entry name" value="Sigma-70_RNA_pol_init_factors"/>
</dbReference>
<keyword evidence="1" id="KW-0805">Transcription regulation</keyword>
<keyword evidence="4" id="KW-0804">Transcription</keyword>
<dbReference type="GO" id="GO:0003677">
    <property type="term" value="F:DNA binding"/>
    <property type="evidence" value="ECO:0007669"/>
    <property type="project" value="UniProtKB-KW"/>
</dbReference>
<evidence type="ECO:0000313" key="7">
    <source>
        <dbReference type="Proteomes" id="UP000320813"/>
    </source>
</evidence>
<evidence type="ECO:0000313" key="6">
    <source>
        <dbReference type="EMBL" id="RZD14854.1"/>
    </source>
</evidence>
<evidence type="ECO:0000256" key="2">
    <source>
        <dbReference type="ARBA" id="ARBA00023082"/>
    </source>
</evidence>
<keyword evidence="2" id="KW-0731">Sigma factor</keyword>
<evidence type="ECO:0000259" key="5">
    <source>
        <dbReference type="PROSITE" id="PS00716"/>
    </source>
</evidence>
<dbReference type="InterPro" id="IPR014284">
    <property type="entry name" value="RNA_pol_sigma-70_dom"/>
</dbReference>
<dbReference type="PANTHER" id="PTHR30603">
    <property type="entry name" value="RNA POLYMERASE SIGMA FACTOR RPO"/>
    <property type="match status" value="1"/>
</dbReference>
<dbReference type="Gene3D" id="1.10.601.10">
    <property type="entry name" value="RNA Polymerase Primary Sigma Factor"/>
    <property type="match status" value="1"/>
</dbReference>
<dbReference type="InterPro" id="IPR000943">
    <property type="entry name" value="RNA_pol_sigma70"/>
</dbReference>
<dbReference type="SUPFAM" id="SSF88659">
    <property type="entry name" value="Sigma3 and sigma4 domains of RNA polymerase sigma factors"/>
    <property type="match status" value="2"/>
</dbReference>
<keyword evidence="3" id="KW-0238">DNA-binding</keyword>
<accession>A0A519BC94</accession>
<dbReference type="InterPro" id="IPR009042">
    <property type="entry name" value="RNA_pol_sigma70_r1_2"/>
</dbReference>
<dbReference type="Proteomes" id="UP000320813">
    <property type="component" value="Unassembled WGS sequence"/>
</dbReference>
<dbReference type="PANTHER" id="PTHR30603:SF47">
    <property type="entry name" value="RNA POLYMERASE SIGMA FACTOR SIGD, CHLOROPLASTIC"/>
    <property type="match status" value="1"/>
</dbReference>
<dbReference type="Pfam" id="PF00140">
    <property type="entry name" value="Sigma70_r1_2"/>
    <property type="match status" value="1"/>
</dbReference>
<comment type="caution">
    <text evidence="6">The sequence shown here is derived from an EMBL/GenBank/DDBJ whole genome shotgun (WGS) entry which is preliminary data.</text>
</comment>
<sequence length="306" mass="35144">MPGTKINKDEEKPAVLENSEKVSIPPSYDNVISRQYLKYLKKNPLLTKEEEYNLALKVQEGDKEARDLMIKSNLGLVINVAKKFLGRGLSFDDLIMEGNIGLMKAVDKFIPKKGFRFSTYAIWWIRQSIERGILNSGRLIRLPIHISENLFKYSRAAKEMTGELEREPNMGEIAKHMGIEEKKLEKILGFIGNVYSLDSSFPQNQNQDGEQNLALANIIKEDEEGTSSFDMLDKIETLKLLNKWLFMLGDVERKVIILRYGLNYEKPRTLNEIGLIFNLTKERIRQIEVKALKKLKKMAEEAGMEG</sequence>